<accession>A0ABP8UN06</accession>
<dbReference type="EMBL" id="BAABHK010000013">
    <property type="protein sequence ID" value="GAA4634409.1"/>
    <property type="molecule type" value="Genomic_DNA"/>
</dbReference>
<sequence length="364" mass="39987">MARTTWTPQLTRRPAFWLWAVVFLIGLILTGRDMGPKSVVFPGSALVGLLVLLPVLLAGYWFFRRLHPIRSHPRRYALLMVGWGAFCAAGIAGYPNDALGDVVKKLGGLDLAGRWGDAVVAPVDEETLKLLGVVLLALMAPRAIRGTLDGFAYGALVGFGFEVLEDYSYVFIGIEQTGAVRPVPAALDSLGGRVGLSIWFTHWAFTAVSGAGLGYLIGNRGRPLAWRLLVAIGAFLLAMVMHAWWDSPMAGGPWKIVVGPTILIIAVVVYRVARRHYLRRFRDAAEAEVRCGVLTEVETEILTHRRRRRRERRSTPHGAPRDLLTELRTAELSLIDGDLHGPDGGTALRSEIGRLRSRLETARS</sequence>
<evidence type="ECO:0008006" key="4">
    <source>
        <dbReference type="Google" id="ProtNLM"/>
    </source>
</evidence>
<feature type="transmembrane region" description="Helical" evidence="1">
    <location>
        <begin position="196"/>
        <end position="217"/>
    </location>
</feature>
<evidence type="ECO:0000256" key="1">
    <source>
        <dbReference type="SAM" id="Phobius"/>
    </source>
</evidence>
<comment type="caution">
    <text evidence="2">The sequence shown here is derived from an EMBL/GenBank/DDBJ whole genome shotgun (WGS) entry which is preliminary data.</text>
</comment>
<keyword evidence="1" id="KW-0472">Membrane</keyword>
<dbReference type="InterPro" id="IPR026898">
    <property type="entry name" value="PrsW"/>
</dbReference>
<dbReference type="Proteomes" id="UP001501442">
    <property type="component" value="Unassembled WGS sequence"/>
</dbReference>
<keyword evidence="1" id="KW-1133">Transmembrane helix</keyword>
<keyword evidence="1" id="KW-0812">Transmembrane</keyword>
<dbReference type="PANTHER" id="PTHR36844:SF1">
    <property type="entry name" value="PROTEASE PRSW"/>
    <property type="match status" value="1"/>
</dbReference>
<protein>
    <recommendedName>
        <fullName evidence="4">Protease PrsW</fullName>
    </recommendedName>
</protein>
<evidence type="ECO:0000313" key="2">
    <source>
        <dbReference type="EMBL" id="GAA4634409.1"/>
    </source>
</evidence>
<dbReference type="RefSeq" id="WP_345437376.1">
    <property type="nucleotide sequence ID" value="NZ_BAABHK010000013.1"/>
</dbReference>
<feature type="transmembrane region" description="Helical" evidence="1">
    <location>
        <begin position="224"/>
        <end position="244"/>
    </location>
</feature>
<feature type="transmembrane region" description="Helical" evidence="1">
    <location>
        <begin position="43"/>
        <end position="63"/>
    </location>
</feature>
<keyword evidence="3" id="KW-1185">Reference proteome</keyword>
<name>A0ABP8UN06_9ACTN</name>
<dbReference type="PANTHER" id="PTHR36844">
    <property type="entry name" value="PROTEASE PRSW"/>
    <property type="match status" value="1"/>
</dbReference>
<feature type="transmembrane region" description="Helical" evidence="1">
    <location>
        <begin position="256"/>
        <end position="273"/>
    </location>
</feature>
<proteinExistence type="predicted"/>
<dbReference type="Pfam" id="PF13367">
    <property type="entry name" value="PrsW-protease"/>
    <property type="match status" value="1"/>
</dbReference>
<evidence type="ECO:0000313" key="3">
    <source>
        <dbReference type="Proteomes" id="UP001501442"/>
    </source>
</evidence>
<gene>
    <name evidence="2" type="ORF">GCM10023196_075830</name>
</gene>
<feature type="transmembrane region" description="Helical" evidence="1">
    <location>
        <begin position="15"/>
        <end position="31"/>
    </location>
</feature>
<feature type="transmembrane region" description="Helical" evidence="1">
    <location>
        <begin position="75"/>
        <end position="94"/>
    </location>
</feature>
<reference evidence="3" key="1">
    <citation type="journal article" date="2019" name="Int. J. Syst. Evol. Microbiol.">
        <title>The Global Catalogue of Microorganisms (GCM) 10K type strain sequencing project: providing services to taxonomists for standard genome sequencing and annotation.</title>
        <authorList>
            <consortium name="The Broad Institute Genomics Platform"/>
            <consortium name="The Broad Institute Genome Sequencing Center for Infectious Disease"/>
            <person name="Wu L."/>
            <person name="Ma J."/>
        </authorList>
    </citation>
    <scope>NUCLEOTIDE SEQUENCE [LARGE SCALE GENOMIC DNA]</scope>
    <source>
        <strain evidence="3">JCM 17939</strain>
    </source>
</reference>
<organism evidence="2 3">
    <name type="scientific">Actinoallomurus vinaceus</name>
    <dbReference type="NCBI Taxonomy" id="1080074"/>
    <lineage>
        <taxon>Bacteria</taxon>
        <taxon>Bacillati</taxon>
        <taxon>Actinomycetota</taxon>
        <taxon>Actinomycetes</taxon>
        <taxon>Streptosporangiales</taxon>
        <taxon>Thermomonosporaceae</taxon>
        <taxon>Actinoallomurus</taxon>
    </lineage>
</organism>